<dbReference type="Gene3D" id="3.40.50.720">
    <property type="entry name" value="NAD(P)-binding Rossmann-like Domain"/>
    <property type="match status" value="1"/>
</dbReference>
<evidence type="ECO:0000313" key="5">
    <source>
        <dbReference type="Proteomes" id="UP000283003"/>
    </source>
</evidence>
<dbReference type="SMART" id="SM00822">
    <property type="entry name" value="PKS_KR"/>
    <property type="match status" value="1"/>
</dbReference>
<dbReference type="EMBL" id="RXOL01000001">
    <property type="protein sequence ID" value="RVQ68788.1"/>
    <property type="molecule type" value="Genomic_DNA"/>
</dbReference>
<accession>A0A437GZJ6</accession>
<evidence type="ECO:0000259" key="3">
    <source>
        <dbReference type="SMART" id="SM00822"/>
    </source>
</evidence>
<reference evidence="4 5" key="1">
    <citation type="submission" date="2018-12" db="EMBL/GenBank/DDBJ databases">
        <title>Croceicoccus ponticola sp. nov., a lipolytic bacterium isolated from seawater.</title>
        <authorList>
            <person name="Yoon J.-H."/>
        </authorList>
    </citation>
    <scope>NUCLEOTIDE SEQUENCE [LARGE SCALE GENOMIC DNA]</scope>
    <source>
        <strain evidence="4 5">GM-16</strain>
    </source>
</reference>
<comment type="caution">
    <text evidence="4">The sequence shown here is derived from an EMBL/GenBank/DDBJ whole genome shotgun (WGS) entry which is preliminary data.</text>
</comment>
<dbReference type="InterPro" id="IPR057326">
    <property type="entry name" value="KR_dom"/>
</dbReference>
<dbReference type="SUPFAM" id="SSF51735">
    <property type="entry name" value="NAD(P)-binding Rossmann-fold domains"/>
    <property type="match status" value="1"/>
</dbReference>
<comment type="similarity">
    <text evidence="1">Belongs to the short-chain dehydrogenases/reductases (SDR) family.</text>
</comment>
<dbReference type="InterPro" id="IPR002347">
    <property type="entry name" value="SDR_fam"/>
</dbReference>
<dbReference type="AlphaFoldDB" id="A0A437GZJ6"/>
<evidence type="ECO:0000256" key="2">
    <source>
        <dbReference type="ARBA" id="ARBA00023002"/>
    </source>
</evidence>
<dbReference type="Proteomes" id="UP000283003">
    <property type="component" value="Unassembled WGS sequence"/>
</dbReference>
<protein>
    <submittedName>
        <fullName evidence="4">SDR family oxidoreductase</fullName>
    </submittedName>
</protein>
<name>A0A437GZJ6_9SPHN</name>
<dbReference type="PANTHER" id="PTHR43639:SF1">
    <property type="entry name" value="SHORT-CHAIN DEHYDROGENASE_REDUCTASE FAMILY PROTEIN"/>
    <property type="match status" value="1"/>
</dbReference>
<dbReference type="PRINTS" id="PR00080">
    <property type="entry name" value="SDRFAMILY"/>
</dbReference>
<dbReference type="CDD" id="cd05233">
    <property type="entry name" value="SDR_c"/>
    <property type="match status" value="1"/>
</dbReference>
<proteinExistence type="inferred from homology"/>
<organism evidence="4 5">
    <name type="scientific">Croceicoccus ponticola</name>
    <dbReference type="NCBI Taxonomy" id="2217664"/>
    <lineage>
        <taxon>Bacteria</taxon>
        <taxon>Pseudomonadati</taxon>
        <taxon>Pseudomonadota</taxon>
        <taxon>Alphaproteobacteria</taxon>
        <taxon>Sphingomonadales</taxon>
        <taxon>Erythrobacteraceae</taxon>
        <taxon>Croceicoccus</taxon>
    </lineage>
</organism>
<dbReference type="RefSeq" id="WP_127610974.1">
    <property type="nucleotide sequence ID" value="NZ_RXOL01000001.1"/>
</dbReference>
<feature type="domain" description="Ketoreductase" evidence="3">
    <location>
        <begin position="8"/>
        <end position="188"/>
    </location>
</feature>
<evidence type="ECO:0000313" key="4">
    <source>
        <dbReference type="EMBL" id="RVQ68788.1"/>
    </source>
</evidence>
<sequence length="255" mass="25223">MTRAFEGKVAIVTGGSSGIGQAVALALADGGAHVAVVASSSPTKAEAVAAAIIAVGGSAAGFVADVRDAPALAMLVAAVEETFGGVDILVNAAGVFYPTPVTGIEPMSAAQLIDINVTGVWNAIDAAVPAMRRRGGGRIVNLASVAATIGIKGFALYCASKAAVAMMTRALAAELAPENIAINAVAPGNTATPMNADVRADPAMTEGMRQMTPSGTAFSDVADIAGIVLFLLSDAARPVHGAVWLADEGISVAIG</sequence>
<dbReference type="PRINTS" id="PR00081">
    <property type="entry name" value="GDHRDH"/>
</dbReference>
<dbReference type="Pfam" id="PF13561">
    <property type="entry name" value="adh_short_C2"/>
    <property type="match status" value="1"/>
</dbReference>
<gene>
    <name evidence="4" type="ORF">EKN06_00725</name>
</gene>
<evidence type="ECO:0000256" key="1">
    <source>
        <dbReference type="ARBA" id="ARBA00006484"/>
    </source>
</evidence>
<dbReference type="PANTHER" id="PTHR43639">
    <property type="entry name" value="OXIDOREDUCTASE, SHORT-CHAIN DEHYDROGENASE/REDUCTASE FAMILY (AFU_ORTHOLOGUE AFUA_5G02870)"/>
    <property type="match status" value="1"/>
</dbReference>
<dbReference type="InterPro" id="IPR036291">
    <property type="entry name" value="NAD(P)-bd_dom_sf"/>
</dbReference>
<dbReference type="PROSITE" id="PS00061">
    <property type="entry name" value="ADH_SHORT"/>
    <property type="match status" value="1"/>
</dbReference>
<keyword evidence="2" id="KW-0560">Oxidoreductase</keyword>
<dbReference type="OrthoDB" id="7432199at2"/>
<keyword evidence="5" id="KW-1185">Reference proteome</keyword>
<dbReference type="InterPro" id="IPR020904">
    <property type="entry name" value="Sc_DH/Rdtase_CS"/>
</dbReference>
<dbReference type="GO" id="GO:0016491">
    <property type="term" value="F:oxidoreductase activity"/>
    <property type="evidence" value="ECO:0007669"/>
    <property type="project" value="UniProtKB-KW"/>
</dbReference>
<dbReference type="FunFam" id="3.40.50.720:FF:000084">
    <property type="entry name" value="Short-chain dehydrogenase reductase"/>
    <property type="match status" value="1"/>
</dbReference>